<reference evidence="3 4" key="1">
    <citation type="journal article" date="2018" name="Int. J. Syst. Bacteriol.">
        <title>Oceaniradius stylonemae gen. nov., sp. nov., isolated from a red alga, Stylonema cornu-cervi.</title>
        <authorList>
            <person name="Jeong S."/>
        </authorList>
    </citation>
    <scope>NUCLEOTIDE SEQUENCE [LARGE SCALE GENOMIC DNA]</scope>
    <source>
        <strain evidence="3 4">StC1</strain>
    </source>
</reference>
<evidence type="ECO:0000256" key="1">
    <source>
        <dbReference type="SAM" id="SignalP"/>
    </source>
</evidence>
<name>A0A3A8AL03_9HYPH</name>
<feature type="chain" id="PRO_5018545980" description="Phytase-like domain-containing protein" evidence="1">
    <location>
        <begin position="20"/>
        <end position="346"/>
    </location>
</feature>
<dbReference type="Proteomes" id="UP000246132">
    <property type="component" value="Unassembled WGS sequence"/>
</dbReference>
<dbReference type="EMBL" id="QFWV02000004">
    <property type="protein sequence ID" value="RKF07344.1"/>
    <property type="molecule type" value="Genomic_DNA"/>
</dbReference>
<sequence>MGVSRAALALAMLTTAPWASPPAPAHAQQAELHRMEARTRPITRFRIGSDETRFGDLEFAGGLEINATSRHFGALSGFRFVDGQGRFIGVTDTGFWVDGTLVRDSNGSPAGVTDLAMTAIAGRGGAPITGKWQADAEGIAARDGTLWVSFEREHRIAVYETDGEKRRWKAAAPPPVPLHELRRNRGFEGIAIGTEASALAGALIGVTENSLDAAGNIMAFARPGTGEPFEFSVAKRDDFYVTDIDFLPDGDLILLERRFNVRDGVAMRLRRIDDAEIRARATVDGEILLEADMRFQIDNMEGLAITQDADGVPRLTIVSDDNHSILQRNLLIEFRYLTPPADAVGG</sequence>
<dbReference type="InterPro" id="IPR014567">
    <property type="entry name" value="UCP031900"/>
</dbReference>
<dbReference type="Pfam" id="PF13449">
    <property type="entry name" value="Phytase-like"/>
    <property type="match status" value="1"/>
</dbReference>
<dbReference type="SUPFAM" id="SSF101898">
    <property type="entry name" value="NHL repeat"/>
    <property type="match status" value="1"/>
</dbReference>
<keyword evidence="4" id="KW-1185">Reference proteome</keyword>
<dbReference type="AlphaFoldDB" id="A0A3A8AL03"/>
<feature type="domain" description="Phytase-like" evidence="2">
    <location>
        <begin position="71"/>
        <end position="323"/>
    </location>
</feature>
<evidence type="ECO:0000313" key="3">
    <source>
        <dbReference type="EMBL" id="RKF07344.1"/>
    </source>
</evidence>
<keyword evidence="1" id="KW-0732">Signal</keyword>
<dbReference type="InterPro" id="IPR027372">
    <property type="entry name" value="Phytase-like_dom"/>
</dbReference>
<gene>
    <name evidence="3" type="ORF">DEM25_005875</name>
</gene>
<feature type="signal peptide" evidence="1">
    <location>
        <begin position="1"/>
        <end position="19"/>
    </location>
</feature>
<proteinExistence type="predicted"/>
<comment type="caution">
    <text evidence="3">The sequence shown here is derived from an EMBL/GenBank/DDBJ whole genome shotgun (WGS) entry which is preliminary data.</text>
</comment>
<accession>A0A3A8AL03</accession>
<dbReference type="OrthoDB" id="9798693at2"/>
<organism evidence="3 4">
    <name type="scientific">Oceaniradius stylonematis</name>
    <dbReference type="NCBI Taxonomy" id="2184161"/>
    <lineage>
        <taxon>Bacteria</taxon>
        <taxon>Pseudomonadati</taxon>
        <taxon>Pseudomonadota</taxon>
        <taxon>Alphaproteobacteria</taxon>
        <taxon>Hyphomicrobiales</taxon>
        <taxon>Ahrensiaceae</taxon>
        <taxon>Oceaniradius</taxon>
    </lineage>
</organism>
<evidence type="ECO:0000313" key="4">
    <source>
        <dbReference type="Proteomes" id="UP000246132"/>
    </source>
</evidence>
<protein>
    <recommendedName>
        <fullName evidence="2">Phytase-like domain-containing protein</fullName>
    </recommendedName>
</protein>
<evidence type="ECO:0000259" key="2">
    <source>
        <dbReference type="Pfam" id="PF13449"/>
    </source>
</evidence>
<dbReference type="RefSeq" id="WP_109768962.1">
    <property type="nucleotide sequence ID" value="NZ_CP159474.1"/>
</dbReference>
<dbReference type="PIRSF" id="PIRSF031900">
    <property type="entry name" value="UCP031900"/>
    <property type="match status" value="1"/>
</dbReference>